<protein>
    <submittedName>
        <fullName evidence="1">NAC domain-containing protein</fullName>
    </submittedName>
</protein>
<evidence type="ECO:0000313" key="2">
    <source>
        <dbReference type="Proteomes" id="UP000827976"/>
    </source>
</evidence>
<gene>
    <name evidence="1" type="ORF">IHE45_02G069600</name>
</gene>
<dbReference type="EMBL" id="CM037012">
    <property type="protein sequence ID" value="KAH7690731.1"/>
    <property type="molecule type" value="Genomic_DNA"/>
</dbReference>
<accession>A0ACB7WRI9</accession>
<name>A0ACB7WRI9_DIOAL</name>
<proteinExistence type="predicted"/>
<organism evidence="1 2">
    <name type="scientific">Dioscorea alata</name>
    <name type="common">Purple yam</name>
    <dbReference type="NCBI Taxonomy" id="55571"/>
    <lineage>
        <taxon>Eukaryota</taxon>
        <taxon>Viridiplantae</taxon>
        <taxon>Streptophyta</taxon>
        <taxon>Embryophyta</taxon>
        <taxon>Tracheophyta</taxon>
        <taxon>Spermatophyta</taxon>
        <taxon>Magnoliopsida</taxon>
        <taxon>Liliopsida</taxon>
        <taxon>Dioscoreales</taxon>
        <taxon>Dioscoreaceae</taxon>
        <taxon>Dioscorea</taxon>
    </lineage>
</organism>
<sequence>MGRLPRGCRFQPSALELIEYLSDKVSGCEDPGQGFIKEDVDVYASSPDLLFAKFCPDDEDGRLFCFTPIKFRRAHHFRYRSTPDGRWKAINTTRMIKDRNGNLVGRVQKLIYCHGRTWRGRTKWFMQEYTLHTNSPQNVALCEIYSSLKKPNKERDSSLKPIQSQSSLSYNASSKDDVSNFESSQGSPSTHGISISNLSGVDACSGSANIDGTGGADLWPLDQVLSSFSGSSNCPEFFPDKVNSPKLDPEPCNSDIYGSKP</sequence>
<comment type="caution">
    <text evidence="1">The sequence shown here is derived from an EMBL/GenBank/DDBJ whole genome shotgun (WGS) entry which is preliminary data.</text>
</comment>
<evidence type="ECO:0000313" key="1">
    <source>
        <dbReference type="EMBL" id="KAH7690731.1"/>
    </source>
</evidence>
<keyword evidence="2" id="KW-1185">Reference proteome</keyword>
<reference evidence="2" key="1">
    <citation type="journal article" date="2022" name="Nat. Commun.">
        <title>Chromosome evolution and the genetic basis of agronomically important traits in greater yam.</title>
        <authorList>
            <person name="Bredeson J.V."/>
            <person name="Lyons J.B."/>
            <person name="Oniyinde I.O."/>
            <person name="Okereke N.R."/>
            <person name="Kolade O."/>
            <person name="Nnabue I."/>
            <person name="Nwadili C.O."/>
            <person name="Hribova E."/>
            <person name="Parker M."/>
            <person name="Nwogha J."/>
            <person name="Shu S."/>
            <person name="Carlson J."/>
            <person name="Kariba R."/>
            <person name="Muthemba S."/>
            <person name="Knop K."/>
            <person name="Barton G.J."/>
            <person name="Sherwood A.V."/>
            <person name="Lopez-Montes A."/>
            <person name="Asiedu R."/>
            <person name="Jamnadass R."/>
            <person name="Muchugi A."/>
            <person name="Goodstein D."/>
            <person name="Egesi C.N."/>
            <person name="Featherston J."/>
            <person name="Asfaw A."/>
            <person name="Simpson G.G."/>
            <person name="Dolezel J."/>
            <person name="Hendre P.S."/>
            <person name="Van Deynze A."/>
            <person name="Kumar P.L."/>
            <person name="Obidiegwu J.E."/>
            <person name="Bhattacharjee R."/>
            <person name="Rokhsar D.S."/>
        </authorList>
    </citation>
    <scope>NUCLEOTIDE SEQUENCE [LARGE SCALE GENOMIC DNA]</scope>
    <source>
        <strain evidence="2">cv. TDa95/00328</strain>
    </source>
</reference>
<dbReference type="Proteomes" id="UP000827976">
    <property type="component" value="Chromosome 2"/>
</dbReference>